<dbReference type="GO" id="GO:0070124">
    <property type="term" value="P:mitochondrial translational initiation"/>
    <property type="evidence" value="ECO:0007669"/>
    <property type="project" value="TreeGrafter"/>
</dbReference>
<gene>
    <name evidence="5" type="ORF">CLCR_09011</name>
</gene>
<feature type="region of interest" description="Disordered" evidence="4">
    <location>
        <begin position="1"/>
        <end position="96"/>
    </location>
</feature>
<dbReference type="EMBL" id="LGRB01000009">
    <property type="protein sequence ID" value="OCT51008.1"/>
    <property type="molecule type" value="Genomic_DNA"/>
</dbReference>
<evidence type="ECO:0000256" key="3">
    <source>
        <dbReference type="ARBA" id="ARBA00023274"/>
    </source>
</evidence>
<sequence length="257" mass="28790">MNTSRTLQRCTRYAPAHQLYNSSNHSRSSTLNAGRQQPRLQQPHSRPFSVTSRTSQNSNPYRNPNPSPNTSTNTNTASTSPSPSKRPPTANKPLNNDFMQSLIRETRAREPTRTQSQGASSGGGLNDILRIARTSASPAHTARSPTATHNPTTTVNSVLNSLGDELASPAGRQISLRLRPTLGRTVDGLHGDPTRGFRMLERKCAENNVKGDMRSQEKHIRRGQRRKNVRILRWRKLFLQGFKAELATIHRMRRQGW</sequence>
<reference evidence="6" key="1">
    <citation type="submission" date="2015-07" db="EMBL/GenBank/DDBJ databases">
        <authorList>
            <person name="Teixeira M.M."/>
            <person name="Souza R.C."/>
            <person name="Almeida L.G."/>
            <person name="Vicente V.A."/>
            <person name="de Hoog S."/>
            <person name="Bocca A.L."/>
            <person name="de Almeida S.R."/>
            <person name="Vasconcelos A.T."/>
            <person name="Felipe M.S."/>
        </authorList>
    </citation>
    <scope>NUCLEOTIDE SEQUENCE [LARGE SCALE GENOMIC DNA]</scope>
    <source>
        <strain evidence="6">KSF</strain>
    </source>
</reference>
<feature type="region of interest" description="Disordered" evidence="4">
    <location>
        <begin position="136"/>
        <end position="157"/>
    </location>
</feature>
<keyword evidence="3" id="KW-0687">Ribonucleoprotein</keyword>
<evidence type="ECO:0000313" key="5">
    <source>
        <dbReference type="EMBL" id="OCT51008.1"/>
    </source>
</evidence>
<dbReference type="Pfam" id="PF01165">
    <property type="entry name" value="Ribosomal_S21"/>
    <property type="match status" value="1"/>
</dbReference>
<dbReference type="OrthoDB" id="2501249at2759"/>
<feature type="compositionally biased region" description="Polar residues" evidence="4">
    <location>
        <begin position="19"/>
        <end position="56"/>
    </location>
</feature>
<dbReference type="VEuPathDB" id="FungiDB:G647_09647"/>
<evidence type="ECO:0000256" key="2">
    <source>
        <dbReference type="ARBA" id="ARBA00022980"/>
    </source>
</evidence>
<dbReference type="InterPro" id="IPR001911">
    <property type="entry name" value="Ribosomal_bS21"/>
</dbReference>
<dbReference type="GO" id="GO:0005763">
    <property type="term" value="C:mitochondrial small ribosomal subunit"/>
    <property type="evidence" value="ECO:0007669"/>
    <property type="project" value="TreeGrafter"/>
</dbReference>
<proteinExistence type="inferred from homology"/>
<evidence type="ECO:0008006" key="7">
    <source>
        <dbReference type="Google" id="ProtNLM"/>
    </source>
</evidence>
<feature type="compositionally biased region" description="Low complexity" evidence="4">
    <location>
        <begin position="57"/>
        <end position="89"/>
    </location>
</feature>
<evidence type="ECO:0000256" key="4">
    <source>
        <dbReference type="SAM" id="MobiDB-lite"/>
    </source>
</evidence>
<comment type="similarity">
    <text evidence="1">Belongs to the bacterial ribosomal protein bS21 family.</text>
</comment>
<dbReference type="Proteomes" id="UP000094526">
    <property type="component" value="Unassembled WGS sequence"/>
</dbReference>
<dbReference type="InterPro" id="IPR052837">
    <property type="entry name" value="Mitoribosomal_bS21"/>
</dbReference>
<evidence type="ECO:0000256" key="1">
    <source>
        <dbReference type="ARBA" id="ARBA00006640"/>
    </source>
</evidence>
<dbReference type="PANTHER" id="PTHR41237">
    <property type="entry name" value="37S RIBOSOMAL PROTEIN MRP21, MITOCHONDRIAL"/>
    <property type="match status" value="1"/>
</dbReference>
<organism evidence="5 6">
    <name type="scientific">Cladophialophora carrionii</name>
    <dbReference type="NCBI Taxonomy" id="86049"/>
    <lineage>
        <taxon>Eukaryota</taxon>
        <taxon>Fungi</taxon>
        <taxon>Dikarya</taxon>
        <taxon>Ascomycota</taxon>
        <taxon>Pezizomycotina</taxon>
        <taxon>Eurotiomycetes</taxon>
        <taxon>Chaetothyriomycetidae</taxon>
        <taxon>Chaetothyriales</taxon>
        <taxon>Herpotrichiellaceae</taxon>
        <taxon>Cladophialophora</taxon>
    </lineage>
</organism>
<accession>A0A1C1CRA7</accession>
<dbReference type="PANTHER" id="PTHR41237:SF1">
    <property type="entry name" value="SMALL RIBOSOMAL SUBUNIT PROTEIN BS21M"/>
    <property type="match status" value="1"/>
</dbReference>
<comment type="caution">
    <text evidence="5">The sequence shown here is derived from an EMBL/GenBank/DDBJ whole genome shotgun (WGS) entry which is preliminary data.</text>
</comment>
<evidence type="ECO:0000313" key="6">
    <source>
        <dbReference type="Proteomes" id="UP000094526"/>
    </source>
</evidence>
<name>A0A1C1CRA7_9EURO</name>
<keyword evidence="2" id="KW-0689">Ribosomal protein</keyword>
<dbReference type="VEuPathDB" id="FungiDB:CLCR_09011"/>
<dbReference type="GO" id="GO:0003735">
    <property type="term" value="F:structural constituent of ribosome"/>
    <property type="evidence" value="ECO:0007669"/>
    <property type="project" value="InterPro"/>
</dbReference>
<dbReference type="STRING" id="86049.A0A1C1CRA7"/>
<dbReference type="AlphaFoldDB" id="A0A1C1CRA7"/>
<keyword evidence="6" id="KW-1185">Reference proteome</keyword>
<protein>
    <recommendedName>
        <fullName evidence="7">Ribosomal protein S21 domain-containing protein</fullName>
    </recommendedName>
</protein>